<dbReference type="PROSITE" id="PS00139">
    <property type="entry name" value="THIOL_PROTEASE_CYS"/>
    <property type="match status" value="1"/>
</dbReference>
<evidence type="ECO:0000256" key="10">
    <source>
        <dbReference type="SAM" id="MobiDB-lite"/>
    </source>
</evidence>
<dbReference type="AlphaFoldDB" id="A0A8D1A0Y9"/>
<dbReference type="Proteomes" id="UP000694724">
    <property type="component" value="Unplaced"/>
</dbReference>
<dbReference type="CDD" id="cd00214">
    <property type="entry name" value="Calpain_III"/>
    <property type="match status" value="1"/>
</dbReference>
<keyword evidence="3" id="KW-0479">Metal-binding</keyword>
<keyword evidence="4" id="KW-0677">Repeat</keyword>
<dbReference type="PANTHER" id="PTHR10183:SF385">
    <property type="entry name" value="CALPAIN-9"/>
    <property type="match status" value="1"/>
</dbReference>
<dbReference type="Proteomes" id="UP000694720">
    <property type="component" value="Unplaced"/>
</dbReference>
<dbReference type="FunFam" id="2.60.120.380:FF:000001">
    <property type="entry name" value="Calpain-1 catalytic subunit"/>
    <property type="match status" value="1"/>
</dbReference>
<dbReference type="GO" id="GO:0004198">
    <property type="term" value="F:calcium-dependent cysteine-type endopeptidase activity"/>
    <property type="evidence" value="ECO:0007669"/>
    <property type="project" value="InterPro"/>
</dbReference>
<dbReference type="InterPro" id="IPR022682">
    <property type="entry name" value="Calpain_domain_III"/>
</dbReference>
<feature type="region of interest" description="Disordered" evidence="10">
    <location>
        <begin position="470"/>
        <end position="489"/>
    </location>
</feature>
<dbReference type="PROSITE" id="PS50203">
    <property type="entry name" value="CALPAIN_CAT"/>
    <property type="match status" value="1"/>
</dbReference>
<reference evidence="13" key="1">
    <citation type="submission" date="2025-05" db="UniProtKB">
        <authorList>
            <consortium name="Ensembl"/>
        </authorList>
    </citation>
    <scope>IDENTIFICATION</scope>
</reference>
<evidence type="ECO:0000256" key="9">
    <source>
        <dbReference type="PROSITE-ProRule" id="PRU00239"/>
    </source>
</evidence>
<dbReference type="GO" id="GO:0005509">
    <property type="term" value="F:calcium ion binding"/>
    <property type="evidence" value="ECO:0007669"/>
    <property type="project" value="InterPro"/>
</dbReference>
<accession>A0A8D1A0Y9</accession>
<name>A0A8D1A0Y9_PIG</name>
<dbReference type="SMART" id="SM00720">
    <property type="entry name" value="calpain_III"/>
    <property type="match status" value="1"/>
</dbReference>
<feature type="active site" evidence="8">
    <location>
        <position position="97"/>
    </location>
</feature>
<dbReference type="Pfam" id="PF00648">
    <property type="entry name" value="Peptidase_C2"/>
    <property type="match status" value="1"/>
</dbReference>
<dbReference type="InterPro" id="IPR000169">
    <property type="entry name" value="Pept_cys_AS"/>
</dbReference>
<evidence type="ECO:0000256" key="4">
    <source>
        <dbReference type="ARBA" id="ARBA00022737"/>
    </source>
</evidence>
<dbReference type="Ensembl" id="ENSSSCT00035055607.1">
    <property type="protein sequence ID" value="ENSSSCP00035022368.1"/>
    <property type="gene ID" value="ENSSSCG00035041756.1"/>
</dbReference>
<dbReference type="InterPro" id="IPR001300">
    <property type="entry name" value="Peptidase_C2_calpain_cat"/>
</dbReference>
<dbReference type="InterPro" id="IPR036213">
    <property type="entry name" value="Calpain_III_sf"/>
</dbReference>
<dbReference type="InterPro" id="IPR011992">
    <property type="entry name" value="EF-hand-dom_pair"/>
</dbReference>
<evidence type="ECO:0000256" key="6">
    <source>
        <dbReference type="ARBA" id="ARBA00022807"/>
    </source>
</evidence>
<dbReference type="PROSITE" id="PS00018">
    <property type="entry name" value="EF_HAND_1"/>
    <property type="match status" value="1"/>
</dbReference>
<evidence type="ECO:0000256" key="3">
    <source>
        <dbReference type="ARBA" id="ARBA00022723"/>
    </source>
</evidence>
<dbReference type="FunFam" id="1.10.238.10:FF:000151">
    <property type="entry name" value="Calpain 9"/>
    <property type="match status" value="1"/>
</dbReference>
<feature type="active site" evidence="8">
    <location>
        <position position="250"/>
    </location>
</feature>
<dbReference type="GO" id="GO:0006508">
    <property type="term" value="P:proteolysis"/>
    <property type="evidence" value="ECO:0007669"/>
    <property type="project" value="UniProtKB-KW"/>
</dbReference>
<dbReference type="SMART" id="SM00054">
    <property type="entry name" value="EFh"/>
    <property type="match status" value="2"/>
</dbReference>
<dbReference type="SUPFAM" id="SSF47473">
    <property type="entry name" value="EF-hand"/>
    <property type="match status" value="1"/>
</dbReference>
<evidence type="ECO:0000313" key="13">
    <source>
        <dbReference type="Ensembl" id="ENSSSCP00035022368.1"/>
    </source>
</evidence>
<evidence type="ECO:0000259" key="12">
    <source>
        <dbReference type="PROSITE" id="PS50222"/>
    </source>
</evidence>
<dbReference type="Pfam" id="PF13833">
    <property type="entry name" value="EF-hand_8"/>
    <property type="match status" value="1"/>
</dbReference>
<evidence type="ECO:0000256" key="1">
    <source>
        <dbReference type="ARBA" id="ARBA00007623"/>
    </source>
</evidence>
<dbReference type="PROSITE" id="PS50222">
    <property type="entry name" value="EF_HAND_2"/>
    <property type="match status" value="1"/>
</dbReference>
<evidence type="ECO:0000256" key="5">
    <source>
        <dbReference type="ARBA" id="ARBA00022801"/>
    </source>
</evidence>
<feature type="region of interest" description="Disordered" evidence="10">
    <location>
        <begin position="1"/>
        <end position="24"/>
    </location>
</feature>
<feature type="domain" description="Calpain catalytic" evidence="11">
    <location>
        <begin position="42"/>
        <end position="309"/>
    </location>
</feature>
<protein>
    <submittedName>
        <fullName evidence="13">Calpain 9</fullName>
    </submittedName>
</protein>
<evidence type="ECO:0000256" key="8">
    <source>
        <dbReference type="PIRSR" id="PIRSR622684-1"/>
    </source>
</evidence>
<dbReference type="InterPro" id="IPR038765">
    <property type="entry name" value="Papain-like_cys_pep_sf"/>
</dbReference>
<dbReference type="CDD" id="cd00044">
    <property type="entry name" value="CysPc"/>
    <property type="match status" value="1"/>
</dbReference>
<evidence type="ECO:0000313" key="14">
    <source>
        <dbReference type="Proteomes" id="UP000694720"/>
    </source>
</evidence>
<comment type="similarity">
    <text evidence="1">Belongs to the peptidase C2 family.</text>
</comment>
<evidence type="ECO:0000256" key="2">
    <source>
        <dbReference type="ARBA" id="ARBA00022670"/>
    </source>
</evidence>
<keyword evidence="5" id="KW-0378">Hydrolase</keyword>
<evidence type="ECO:0000259" key="11">
    <source>
        <dbReference type="PROSITE" id="PS50203"/>
    </source>
</evidence>
<dbReference type="Gene3D" id="2.60.120.380">
    <property type="match status" value="1"/>
</dbReference>
<sequence length="662" mass="75336">MPHLYRAPGPQEPPTPKDARITHSSGQSFEELRQACLQKGVLFEDTDFPADSSSLFYSERPQIPFIWKRPGEIVKNPEFILGGATRTDICQGELGDCWLLAAIASLTLNEKALARVVPHNQSFGPGYAGIFHFQFWQHSEWLDVVIDDRLPTFRDRLVFLHSADHNEFWSALLEKAYAKLNGSYEALKGGSAIEAMEDFTGGVAETFTTKEAPGNFYEILEKALTRGSLVGCSIDVNIRGQKVELIRVRNPWGQVEWTGSWSDSSSEWRSVGPAEQKRLCHTALDDGEFWMAFRDFRAHFDKVEVCNLTPDALEEDAVHKWEVTVHQGSWVRGSTAGGCRNFLDTFWTNPQIKLSLTEKDEGQEECTFLVALMQKDRRKLKRFGANVLTIGYAIYQCPGQEGHLNKDFFRYHASQARSKTFINLREVSDRFRLPPGDYILIPSTFEPHQEADFCLRIFSEKKAITRDMDGSVDIDLPEPPKPTAPGQETEEERQFQALFKQVAGEDMEVTAEELKYVLNAVLQKKKDIKFKELSLISCKNIISLMDTSGNGKLEFSEFKVFWDKLKKWMSLFLQFDADKSGTMSSYELRSALKAAGFQLSSPLLQLIVLRYADPELQLGFDDFLNCLVRLENASRMFQALSTKNKEFIHLNINEFIVLTMNI</sequence>
<keyword evidence="6" id="KW-0788">Thiol protease</keyword>
<dbReference type="PRINTS" id="PR00704">
    <property type="entry name" value="CALPAIN"/>
</dbReference>
<dbReference type="PANTHER" id="PTHR10183">
    <property type="entry name" value="CALPAIN"/>
    <property type="match status" value="1"/>
</dbReference>
<gene>
    <name evidence="13" type="primary">CAPN9</name>
</gene>
<comment type="caution">
    <text evidence="9">Lacks conserved residue(s) required for the propagation of feature annotation.</text>
</comment>
<dbReference type="Gene3D" id="3.90.70.10">
    <property type="entry name" value="Cysteine proteinases"/>
    <property type="match status" value="2"/>
</dbReference>
<dbReference type="InterPro" id="IPR018247">
    <property type="entry name" value="EF_Hand_1_Ca_BS"/>
</dbReference>
<dbReference type="SUPFAM" id="SSF54001">
    <property type="entry name" value="Cysteine proteinases"/>
    <property type="match status" value="1"/>
</dbReference>
<dbReference type="InterPro" id="IPR022683">
    <property type="entry name" value="Calpain_III"/>
</dbReference>
<dbReference type="InterPro" id="IPR022684">
    <property type="entry name" value="Calpain_cysteine_protease"/>
</dbReference>
<dbReference type="Ensembl" id="ENSSSCT00055042025.1">
    <property type="protein sequence ID" value="ENSSSCP00055033462.1"/>
    <property type="gene ID" value="ENSSSCG00055020996.1"/>
</dbReference>
<evidence type="ECO:0000256" key="7">
    <source>
        <dbReference type="ARBA" id="ARBA00022837"/>
    </source>
</evidence>
<feature type="domain" description="EF-hand" evidence="12">
    <location>
        <begin position="563"/>
        <end position="598"/>
    </location>
</feature>
<dbReference type="InterPro" id="IPR002048">
    <property type="entry name" value="EF_hand_dom"/>
</dbReference>
<dbReference type="InterPro" id="IPR033883">
    <property type="entry name" value="C2_III"/>
</dbReference>
<dbReference type="Pfam" id="PF01067">
    <property type="entry name" value="Calpain_III"/>
    <property type="match status" value="1"/>
</dbReference>
<organism evidence="13 14">
    <name type="scientific">Sus scrofa</name>
    <name type="common">Pig</name>
    <dbReference type="NCBI Taxonomy" id="9823"/>
    <lineage>
        <taxon>Eukaryota</taxon>
        <taxon>Metazoa</taxon>
        <taxon>Chordata</taxon>
        <taxon>Craniata</taxon>
        <taxon>Vertebrata</taxon>
        <taxon>Euteleostomi</taxon>
        <taxon>Mammalia</taxon>
        <taxon>Eutheria</taxon>
        <taxon>Laurasiatheria</taxon>
        <taxon>Artiodactyla</taxon>
        <taxon>Suina</taxon>
        <taxon>Suidae</taxon>
        <taxon>Sus</taxon>
    </lineage>
</organism>
<keyword evidence="7" id="KW-0106">Calcium</keyword>
<dbReference type="CDD" id="cd16192">
    <property type="entry name" value="EFh_PEF_CAPN9"/>
    <property type="match status" value="1"/>
</dbReference>
<proteinExistence type="inferred from homology"/>
<dbReference type="SMART" id="SM00230">
    <property type="entry name" value="CysPc"/>
    <property type="match status" value="1"/>
</dbReference>
<dbReference type="Gene3D" id="1.10.238.10">
    <property type="entry name" value="EF-hand"/>
    <property type="match status" value="1"/>
</dbReference>
<dbReference type="SUPFAM" id="SSF49758">
    <property type="entry name" value="Calpain large subunit, middle domain (domain III)"/>
    <property type="match status" value="1"/>
</dbReference>
<keyword evidence="2" id="KW-0645">Protease</keyword>